<reference evidence="2" key="2">
    <citation type="submission" date="2021-04" db="EMBL/GenBank/DDBJ databases">
        <authorList>
            <person name="Gilroy R."/>
        </authorList>
    </citation>
    <scope>NUCLEOTIDE SEQUENCE</scope>
    <source>
        <strain evidence="2">23274</strain>
    </source>
</reference>
<keyword evidence="1" id="KW-0472">Membrane</keyword>
<sequence length="391" mass="45234">MKKRTVLWFVLLVALGLMYVWHEANRPAPVDWTETFSPEDKIPYGTYVVYHSLPELFPEAVVSMPRVSMTELLEMPEMQDGGIYMFVGHDFLLTEQEGGRLLQWVERGNDLFVAAGNFADTLLDVCALRERIAYKRDTSVLLAGGDTCRRFFPEANYTFFQPDSLFQGQVLGFRDAPVCPDFVVVPYGKGQVWLHANPYAFSNYAALDSVNGDYWFKALSWLPEDKPMVLWDAYASMGREGEQSLLRVLLYYPALRVAWWLVLAVAVFYVLFRAKRRQRPIPVVRPPENGMLEFVRTVSQLYFKQKEHAVIARKQIEFFLGEVRAVWHLPTDRLDGNFARLLAESAGVEEERANELVRLMEMVRETPKVTEFTLRRLMDLTDVFVRKMIDN</sequence>
<keyword evidence="1" id="KW-0812">Transmembrane</keyword>
<gene>
    <name evidence="2" type="ORF">H9863_01750</name>
</gene>
<accession>A0A9D1UYH6</accession>
<keyword evidence="1" id="KW-1133">Transmembrane helix</keyword>
<dbReference type="Proteomes" id="UP000824202">
    <property type="component" value="Unassembled WGS sequence"/>
</dbReference>
<dbReference type="AlphaFoldDB" id="A0A9D1UYH6"/>
<proteinExistence type="predicted"/>
<evidence type="ECO:0000256" key="1">
    <source>
        <dbReference type="SAM" id="Phobius"/>
    </source>
</evidence>
<comment type="caution">
    <text evidence="2">The sequence shown here is derived from an EMBL/GenBank/DDBJ whole genome shotgun (WGS) entry which is preliminary data.</text>
</comment>
<evidence type="ECO:0000313" key="2">
    <source>
        <dbReference type="EMBL" id="HIX02825.1"/>
    </source>
</evidence>
<feature type="transmembrane region" description="Helical" evidence="1">
    <location>
        <begin position="249"/>
        <end position="272"/>
    </location>
</feature>
<evidence type="ECO:0000313" key="3">
    <source>
        <dbReference type="Proteomes" id="UP000824202"/>
    </source>
</evidence>
<name>A0A9D1UYH6_9BACT</name>
<reference evidence="2" key="1">
    <citation type="journal article" date="2021" name="PeerJ">
        <title>Extensive microbial diversity within the chicken gut microbiome revealed by metagenomics and culture.</title>
        <authorList>
            <person name="Gilroy R."/>
            <person name="Ravi A."/>
            <person name="Getino M."/>
            <person name="Pursley I."/>
            <person name="Horton D.L."/>
            <person name="Alikhan N.F."/>
            <person name="Baker D."/>
            <person name="Gharbi K."/>
            <person name="Hall N."/>
            <person name="Watson M."/>
            <person name="Adriaenssens E.M."/>
            <person name="Foster-Nyarko E."/>
            <person name="Jarju S."/>
            <person name="Secka A."/>
            <person name="Antonio M."/>
            <person name="Oren A."/>
            <person name="Chaudhuri R.R."/>
            <person name="La Ragione R."/>
            <person name="Hildebrand F."/>
            <person name="Pallen M.J."/>
        </authorList>
    </citation>
    <scope>NUCLEOTIDE SEQUENCE</scope>
    <source>
        <strain evidence="2">23274</strain>
    </source>
</reference>
<organism evidence="2 3">
    <name type="scientific">Candidatus Odoribacter faecigallinarum</name>
    <dbReference type="NCBI Taxonomy" id="2838706"/>
    <lineage>
        <taxon>Bacteria</taxon>
        <taxon>Pseudomonadati</taxon>
        <taxon>Bacteroidota</taxon>
        <taxon>Bacteroidia</taxon>
        <taxon>Bacteroidales</taxon>
        <taxon>Odoribacteraceae</taxon>
        <taxon>Odoribacter</taxon>
    </lineage>
</organism>
<protein>
    <submittedName>
        <fullName evidence="2">DUF4350 domain-containing protein</fullName>
    </submittedName>
</protein>
<dbReference type="EMBL" id="DXFT01000033">
    <property type="protein sequence ID" value="HIX02825.1"/>
    <property type="molecule type" value="Genomic_DNA"/>
</dbReference>